<comment type="caution">
    <text evidence="3">The sequence shown here is derived from an EMBL/GenBank/DDBJ whole genome shotgun (WGS) entry which is preliminary data.</text>
</comment>
<dbReference type="PANTHER" id="PTHR31876">
    <property type="entry name" value="COV-LIKE PROTEIN 1"/>
    <property type="match status" value="1"/>
</dbReference>
<protein>
    <submittedName>
        <fullName evidence="3">DUF502 domain-containing protein</fullName>
    </submittedName>
</protein>
<dbReference type="EMBL" id="JAPDFL010000001">
    <property type="protein sequence ID" value="MCW1933286.1"/>
    <property type="molecule type" value="Genomic_DNA"/>
</dbReference>
<gene>
    <name evidence="3" type="ORF">OKW52_13705</name>
</gene>
<sequence>MRASFLTGLVIVAPAVLTIWMIRAVVDFVDSKVMPLIPADLLHGILPDRLTQLNLPNIPGLGLIIALMFTLIVGWLAKGYIGKSLIGWGEDIVARMPVVRSVYNALKQIAETVFSQSSTSFNRACLVEYPRPGLWAVAFVSTETKGEIAQKLDGEKLISVFLPTTPNPTSGFLLFVPESDVKYLDMTIEEAAKLIISAGLVAPDPDRPVQNGNRRRKDLPKPPVVG</sequence>
<keyword evidence="2" id="KW-0472">Membrane</keyword>
<evidence type="ECO:0000313" key="3">
    <source>
        <dbReference type="EMBL" id="MCW1933286.1"/>
    </source>
</evidence>
<proteinExistence type="predicted"/>
<organism evidence="3 4">
    <name type="scientific">Pararhodobacter zhoushanensis</name>
    <dbReference type="NCBI Taxonomy" id="2479545"/>
    <lineage>
        <taxon>Bacteria</taxon>
        <taxon>Pseudomonadati</taxon>
        <taxon>Pseudomonadota</taxon>
        <taxon>Alphaproteobacteria</taxon>
        <taxon>Rhodobacterales</taxon>
        <taxon>Paracoccaceae</taxon>
        <taxon>Pararhodobacter</taxon>
    </lineage>
</organism>
<dbReference type="Pfam" id="PF04367">
    <property type="entry name" value="DUF502"/>
    <property type="match status" value="1"/>
</dbReference>
<evidence type="ECO:0000256" key="1">
    <source>
        <dbReference type="SAM" id="MobiDB-lite"/>
    </source>
</evidence>
<dbReference type="PANTHER" id="PTHR31876:SF26">
    <property type="entry name" value="PROTEIN LIKE COV 2"/>
    <property type="match status" value="1"/>
</dbReference>
<evidence type="ECO:0000313" key="4">
    <source>
        <dbReference type="Proteomes" id="UP001208938"/>
    </source>
</evidence>
<feature type="transmembrane region" description="Helical" evidence="2">
    <location>
        <begin position="58"/>
        <end position="77"/>
    </location>
</feature>
<accession>A0ABT3H0J3</accession>
<feature type="region of interest" description="Disordered" evidence="1">
    <location>
        <begin position="205"/>
        <end position="226"/>
    </location>
</feature>
<evidence type="ECO:0000256" key="2">
    <source>
        <dbReference type="SAM" id="Phobius"/>
    </source>
</evidence>
<name>A0ABT3H0J3_9RHOB</name>
<dbReference type="Proteomes" id="UP001208938">
    <property type="component" value="Unassembled WGS sequence"/>
</dbReference>
<keyword evidence="2" id="KW-0812">Transmembrane</keyword>
<dbReference type="InterPro" id="IPR007462">
    <property type="entry name" value="COV1-like"/>
</dbReference>
<keyword evidence="2" id="KW-1133">Transmembrane helix</keyword>
<keyword evidence="4" id="KW-1185">Reference proteome</keyword>
<reference evidence="3 4" key="1">
    <citation type="submission" date="2022-10" db="EMBL/GenBank/DDBJ databases">
        <title>Pararhodobacter sp. nov., isolated from marine algae.</title>
        <authorList>
            <person name="Choi B.J."/>
            <person name="Kim J.M."/>
            <person name="Lee J.K."/>
            <person name="Choi D.G."/>
            <person name="Jeon C.O."/>
        </authorList>
    </citation>
    <scope>NUCLEOTIDE SEQUENCE [LARGE SCALE GENOMIC DNA]</scope>
    <source>
        <strain evidence="3 4">ZQ420</strain>
    </source>
</reference>